<reference evidence="1" key="1">
    <citation type="journal article" date="2015" name="Genome Biol. Evol.">
        <title>Organellar Genomes of White Spruce (Picea glauca): Assembly and Annotation.</title>
        <authorList>
            <person name="Jackman S.D."/>
            <person name="Warren R.L."/>
            <person name="Gibb E.A."/>
            <person name="Vandervalk B.P."/>
            <person name="Mohamadi H."/>
            <person name="Chu J."/>
            <person name="Raymond A."/>
            <person name="Pleasance S."/>
            <person name="Coope R."/>
            <person name="Wildung M.R."/>
            <person name="Ritland C.E."/>
            <person name="Bousquet J."/>
            <person name="Jones S.J."/>
            <person name="Bohlmann J."/>
            <person name="Birol I."/>
        </authorList>
    </citation>
    <scope>NUCLEOTIDE SEQUENCE [LARGE SCALE GENOMIC DNA]</scope>
    <source>
        <tissue evidence="1">Flushing bud</tissue>
    </source>
</reference>
<keyword evidence="1" id="KW-0496">Mitochondrion</keyword>
<dbReference type="AlphaFoldDB" id="A0A101M489"/>
<dbReference type="EMBL" id="LKAM01000001">
    <property type="protein sequence ID" value="KUM50683.1"/>
    <property type="molecule type" value="Genomic_DNA"/>
</dbReference>
<name>A0A101M489_PICGL</name>
<gene>
    <name evidence="1" type="ORF">ABT39_MTgene527</name>
</gene>
<geneLocation type="mitochondrion" evidence="1"/>
<sequence length="67" mass="7788">MDLRFSLLWLTPRRGSIYIALFCSPNHFVAPPLPIGRVPLPPPSGRVHKWLLFVGRVHKCPPRYYYS</sequence>
<evidence type="ECO:0000313" key="1">
    <source>
        <dbReference type="EMBL" id="KUM50683.1"/>
    </source>
</evidence>
<proteinExistence type="predicted"/>
<accession>A0A101M489</accession>
<protein>
    <submittedName>
        <fullName evidence="1">Uncharacterized protein</fullName>
    </submittedName>
</protein>
<comment type="caution">
    <text evidence="1">The sequence shown here is derived from an EMBL/GenBank/DDBJ whole genome shotgun (WGS) entry which is preliminary data.</text>
</comment>
<organism evidence="1">
    <name type="scientific">Picea glauca</name>
    <name type="common">White spruce</name>
    <name type="synonym">Pinus glauca</name>
    <dbReference type="NCBI Taxonomy" id="3330"/>
    <lineage>
        <taxon>Eukaryota</taxon>
        <taxon>Viridiplantae</taxon>
        <taxon>Streptophyta</taxon>
        <taxon>Embryophyta</taxon>
        <taxon>Tracheophyta</taxon>
        <taxon>Spermatophyta</taxon>
        <taxon>Pinopsida</taxon>
        <taxon>Pinidae</taxon>
        <taxon>Conifers I</taxon>
        <taxon>Pinales</taxon>
        <taxon>Pinaceae</taxon>
        <taxon>Picea</taxon>
    </lineage>
</organism>